<organism evidence="7 8">
    <name type="scientific">Stylonychia lemnae</name>
    <name type="common">Ciliate</name>
    <dbReference type="NCBI Taxonomy" id="5949"/>
    <lineage>
        <taxon>Eukaryota</taxon>
        <taxon>Sar</taxon>
        <taxon>Alveolata</taxon>
        <taxon>Ciliophora</taxon>
        <taxon>Intramacronucleata</taxon>
        <taxon>Spirotrichea</taxon>
        <taxon>Stichotrichia</taxon>
        <taxon>Sporadotrichida</taxon>
        <taxon>Oxytrichidae</taxon>
        <taxon>Stylonychinae</taxon>
        <taxon>Stylonychia</taxon>
    </lineage>
</organism>
<keyword evidence="8" id="KW-1185">Reference proteome</keyword>
<evidence type="ECO:0000256" key="4">
    <source>
        <dbReference type="ARBA" id="ARBA00023015"/>
    </source>
</evidence>
<dbReference type="InterPro" id="IPR001680">
    <property type="entry name" value="WD40_rpt"/>
</dbReference>
<dbReference type="AlphaFoldDB" id="A0A077ZTA1"/>
<proteinExistence type="inferred from homology"/>
<dbReference type="OrthoDB" id="17410at2759"/>
<keyword evidence="5" id="KW-0804">Transcription</keyword>
<dbReference type="InterPro" id="IPR036322">
    <property type="entry name" value="WD40_repeat_dom_sf"/>
</dbReference>
<dbReference type="PROSITE" id="PS50082">
    <property type="entry name" value="WD_REPEATS_2"/>
    <property type="match status" value="1"/>
</dbReference>
<keyword evidence="4" id="KW-0805">Transcription regulation</keyword>
<dbReference type="EMBL" id="CCKQ01000609">
    <property type="protein sequence ID" value="CDW71691.1"/>
    <property type="molecule type" value="Genomic_DNA"/>
</dbReference>
<gene>
    <name evidence="7" type="primary">Contig6615.g7073</name>
    <name evidence="7" type="ORF">STYLEM_639</name>
</gene>
<dbReference type="SUPFAM" id="SSF50978">
    <property type="entry name" value="WD40 repeat-like"/>
    <property type="match status" value="1"/>
</dbReference>
<name>A0A077ZTA1_STYLE</name>
<evidence type="ECO:0000256" key="1">
    <source>
        <dbReference type="ARBA" id="ARBA00008075"/>
    </source>
</evidence>
<evidence type="ECO:0000256" key="6">
    <source>
        <dbReference type="PROSITE-ProRule" id="PRU00221"/>
    </source>
</evidence>
<keyword evidence="3" id="KW-0677">Repeat</keyword>
<keyword evidence="2 6" id="KW-0853">WD repeat</keyword>
<comment type="similarity">
    <text evidence="1">Belongs to the WD repeat ESC family.</text>
</comment>
<evidence type="ECO:0000256" key="3">
    <source>
        <dbReference type="ARBA" id="ARBA00022737"/>
    </source>
</evidence>
<dbReference type="Pfam" id="PF00400">
    <property type="entry name" value="WD40"/>
    <property type="match status" value="3"/>
</dbReference>
<dbReference type="Gene3D" id="2.130.10.10">
    <property type="entry name" value="YVTN repeat-like/Quinoprotein amine dehydrogenase"/>
    <property type="match status" value="1"/>
</dbReference>
<sequence length="401" mass="46186">MNLESQFFFQFNQQNEQLCNLEKLIKESQDYLNSTINLLSYSPYDVTNGEQYLAIGLLNELKLLVQKPQQLNQPIKHELYKEIVIRSSSQFERLKLCDWTQWRKDQTKTQVIGFTGILGIIYICDISKYIKKSIKELSGHGGEVTDLKFNKLDPFLLASCSTDKTIRLWDCFQMQQLCVIGQTAFPTSEFSSIDWHQTSHKLVSSSFDQVIRVYDMSDLIINSLALKTSSSSGSIIDLHIEIIQPFIGDFKLQNFLLRTYQYIIKEDQNICEQVKFLNDLVILKTLNSKILILKLFETVASSKENQFLDYLLISEIDLPKTSASILDIKFDYKAIEREGSDVILAIGDADGYINIFSLTQNGLIKRQLICENKALKSVSFSQCGKYLTCSNEDRKIYFYLL</sequence>
<dbReference type="SMART" id="SM00320">
    <property type="entry name" value="WD40"/>
    <property type="match status" value="4"/>
</dbReference>
<reference evidence="7 8" key="1">
    <citation type="submission" date="2014-06" db="EMBL/GenBank/DDBJ databases">
        <authorList>
            <person name="Swart Estienne"/>
        </authorList>
    </citation>
    <scope>NUCLEOTIDE SEQUENCE [LARGE SCALE GENOMIC DNA]</scope>
    <source>
        <strain evidence="7 8">130c</strain>
    </source>
</reference>
<dbReference type="InParanoid" id="A0A077ZTA1"/>
<dbReference type="InterPro" id="IPR015943">
    <property type="entry name" value="WD40/YVTN_repeat-like_dom_sf"/>
</dbReference>
<accession>A0A077ZTA1</accession>
<evidence type="ECO:0000313" key="8">
    <source>
        <dbReference type="Proteomes" id="UP000039865"/>
    </source>
</evidence>
<dbReference type="PROSITE" id="PS50294">
    <property type="entry name" value="WD_REPEATS_REGION"/>
    <property type="match status" value="1"/>
</dbReference>
<evidence type="ECO:0000256" key="2">
    <source>
        <dbReference type="ARBA" id="ARBA00022574"/>
    </source>
</evidence>
<evidence type="ECO:0000313" key="7">
    <source>
        <dbReference type="EMBL" id="CDW71691.1"/>
    </source>
</evidence>
<dbReference type="PANTHER" id="PTHR10253">
    <property type="entry name" value="POLYCOMB PROTEIN"/>
    <property type="match status" value="1"/>
</dbReference>
<feature type="repeat" description="WD" evidence="6">
    <location>
        <begin position="137"/>
        <end position="170"/>
    </location>
</feature>
<dbReference type="Proteomes" id="UP000039865">
    <property type="component" value="Unassembled WGS sequence"/>
</dbReference>
<dbReference type="InterPro" id="IPR051243">
    <property type="entry name" value="PcG_WD-repeat"/>
</dbReference>
<protein>
    <submittedName>
        <fullName evidence="7">Wd domain-containing protein</fullName>
    </submittedName>
</protein>
<evidence type="ECO:0000256" key="5">
    <source>
        <dbReference type="ARBA" id="ARBA00023163"/>
    </source>
</evidence>